<reference evidence="2" key="1">
    <citation type="journal article" date="2014" name="Front. Microbiol.">
        <title>High frequency of phylogenetically diverse reductive dehalogenase-homologous genes in deep subseafloor sedimentary metagenomes.</title>
        <authorList>
            <person name="Kawai M."/>
            <person name="Futagami T."/>
            <person name="Toyoda A."/>
            <person name="Takaki Y."/>
            <person name="Nishi S."/>
            <person name="Hori S."/>
            <person name="Arai W."/>
            <person name="Tsubouchi T."/>
            <person name="Morono Y."/>
            <person name="Uchiyama I."/>
            <person name="Ito T."/>
            <person name="Fujiyama A."/>
            <person name="Inagaki F."/>
            <person name="Takami H."/>
        </authorList>
    </citation>
    <scope>NUCLEOTIDE SEQUENCE</scope>
    <source>
        <strain evidence="2">Expedition CK06-06</strain>
    </source>
</reference>
<dbReference type="InterPro" id="IPR004045">
    <property type="entry name" value="Glutathione_S-Trfase_N"/>
</dbReference>
<evidence type="ECO:0000259" key="1">
    <source>
        <dbReference type="Pfam" id="PF02798"/>
    </source>
</evidence>
<organism evidence="2">
    <name type="scientific">marine sediment metagenome</name>
    <dbReference type="NCBI Taxonomy" id="412755"/>
    <lineage>
        <taxon>unclassified sequences</taxon>
        <taxon>metagenomes</taxon>
        <taxon>ecological metagenomes</taxon>
    </lineage>
</organism>
<proteinExistence type="predicted"/>
<comment type="caution">
    <text evidence="2">The sequence shown here is derived from an EMBL/GenBank/DDBJ whole genome shotgun (WGS) entry which is preliminary data.</text>
</comment>
<accession>X0V6U6</accession>
<dbReference type="Gene3D" id="3.40.30.10">
    <property type="entry name" value="Glutaredoxin"/>
    <property type="match status" value="1"/>
</dbReference>
<dbReference type="Pfam" id="PF02798">
    <property type="entry name" value="GST_N"/>
    <property type="match status" value="1"/>
</dbReference>
<sequence>MNFTRLKLYHYAATRSTRVKWLLHELLDDDFDVEVVPVYECAQYSPEYLEKNPNHNVPSLEITLGNGERMMMLERANSA</sequence>
<dbReference type="SUPFAM" id="SSF52833">
    <property type="entry name" value="Thioredoxin-like"/>
    <property type="match status" value="1"/>
</dbReference>
<dbReference type="EMBL" id="BARS01021742">
    <property type="protein sequence ID" value="GAG07082.1"/>
    <property type="molecule type" value="Genomic_DNA"/>
</dbReference>
<evidence type="ECO:0000313" key="2">
    <source>
        <dbReference type="EMBL" id="GAG07082.1"/>
    </source>
</evidence>
<protein>
    <recommendedName>
        <fullName evidence="1">GST N-terminal domain-containing protein</fullName>
    </recommendedName>
</protein>
<dbReference type="InterPro" id="IPR036249">
    <property type="entry name" value="Thioredoxin-like_sf"/>
</dbReference>
<feature type="non-terminal residue" evidence="2">
    <location>
        <position position="79"/>
    </location>
</feature>
<name>X0V6U6_9ZZZZ</name>
<gene>
    <name evidence="2" type="ORF">S01H1_34865</name>
</gene>
<feature type="domain" description="GST N-terminal" evidence="1">
    <location>
        <begin position="6"/>
        <end position="62"/>
    </location>
</feature>
<dbReference type="AlphaFoldDB" id="X0V6U6"/>